<evidence type="ECO:0000313" key="1">
    <source>
        <dbReference type="EMBL" id="AFH19773.1"/>
    </source>
</evidence>
<reference evidence="1 2" key="1">
    <citation type="submission" date="2011-12" db="EMBL/GenBank/DDBJ databases">
        <title>The genome sequence of the flagella-specific Agrobacterium bacteriophage 7-7-1.</title>
        <authorList>
            <person name="Schmitt R."/>
            <person name="Van den Bossche A."/>
            <person name="Lavigne R."/>
            <person name="Kropinski A.M."/>
        </authorList>
    </citation>
    <scope>NUCLEOTIDE SEQUENCE [LARGE SCALE GENOMIC DNA]</scope>
</reference>
<dbReference type="EMBL" id="JQ312117">
    <property type="protein sequence ID" value="AFH19773.1"/>
    <property type="molecule type" value="Genomic_DNA"/>
</dbReference>
<proteinExistence type="predicted"/>
<dbReference type="GeneID" id="14012028"/>
<evidence type="ECO:0000313" key="2">
    <source>
        <dbReference type="Proteomes" id="UP000003754"/>
    </source>
</evidence>
<dbReference type="RefSeq" id="YP_007006531.1">
    <property type="nucleotide sequence ID" value="NC_019519.1"/>
</dbReference>
<gene>
    <name evidence="1" type="ORF">7-7-1_00075</name>
</gene>
<accession>J7FAR5</accession>
<dbReference type="Proteomes" id="UP000003754">
    <property type="component" value="Segment"/>
</dbReference>
<keyword evidence="2" id="KW-1185">Reference proteome</keyword>
<dbReference type="KEGG" id="vg:14012028"/>
<organism evidence="1 2">
    <name type="scientific">Agrobacterium phage 7-7-1</name>
    <dbReference type="NCBI Taxonomy" id="1161931"/>
    <lineage>
        <taxon>Viruses</taxon>
        <taxon>Duplodnaviria</taxon>
        <taxon>Heunggongvirae</taxon>
        <taxon>Uroviricota</taxon>
        <taxon>Caudoviricetes</taxon>
        <taxon>Schmittlotzvirus</taxon>
        <taxon>Schmittlotzvirus sv771</taxon>
    </lineage>
</organism>
<name>J7FAR5_9CAUD</name>
<sequence length="54" mass="6166">MKLTVADNFPAPPMFAREMRRADKNLKPPDTFYEITEKGKQWLTARATEIPGDA</sequence>
<protein>
    <submittedName>
        <fullName evidence="1">Uncharacterized protein</fullName>
    </submittedName>
</protein>